<proteinExistence type="predicted"/>
<dbReference type="RefSeq" id="WP_041516564.1">
    <property type="nucleotide sequence ID" value="NZ_JPRK01000005.1"/>
</dbReference>
<evidence type="ECO:0000313" key="2">
    <source>
        <dbReference type="EMBL" id="KIO53788.1"/>
    </source>
</evidence>
<reference evidence="3 5" key="2">
    <citation type="submission" date="2016-11" db="EMBL/GenBank/DDBJ databases">
        <title>Whole genomes of Flavobacteriaceae.</title>
        <authorList>
            <person name="Stine C."/>
            <person name="Li C."/>
            <person name="Tadesse D."/>
        </authorList>
    </citation>
    <scope>NUCLEOTIDE SEQUENCE [LARGE SCALE GENOMIC DNA]</scope>
    <source>
        <strain evidence="3 5">ATCC 51468</strain>
    </source>
</reference>
<evidence type="ECO:0000256" key="1">
    <source>
        <dbReference type="SAM" id="MobiDB-lite"/>
    </source>
</evidence>
<dbReference type="Proteomes" id="UP000198302">
    <property type="component" value="Unassembled WGS sequence"/>
</dbReference>
<sequence length="580" mass="65608">MDKLKYILLLIFVINTNQITAQQNISIDESVFIHANATTFVSGEKLLYKIYCLKNTDKTPSSVSKLAYVELIDPSGISIFKNKLYLQNSTGEGDYFIPTTLKTGSYKLIGYTNWMLNSSVSKMFQIDVKIINPYQTSESNSTENKVASEKSTQNSSTPATSTLAQQPLLDNNFKIKLNKKSFNNREKVTLEIESSASTLEKGNYSLSVRKTDNLPTTNQLTANEYSKIPTEIQNNLQNSEKIVLPELRGEMISGKVISKNTTSSIQNVIVALSLPGKSFAFKVVKTNDAGRFIFNLDKAYYNAEAFIQVVGDQKENFTIELDKMSEPEYSKLSFQSNFTLPIELKETLLERSIASQIENAYYLDKTDSIIRPVKIDPFYYPTAKEYVLNDFTRFPSLKETITEIATEIMYRQSANEYSLHVTDYTAHSQSPEPPLVMVDGLMLQNVNELFNYNMKNIYSISTITGSYYVGPKIFNGIISLITLDGNFVSQQKENYVLKASVLRPSLKKSYYAADYSDMKKYERIPDFRNQLLWNSDVAVNNTDTAITFFTSDVPGTYEISMEGFTEKGVPVSLKDTFKVE</sequence>
<dbReference type="EMBL" id="MUGX01000006">
    <property type="protein sequence ID" value="OXA90604.1"/>
    <property type="molecule type" value="Genomic_DNA"/>
</dbReference>
<evidence type="ECO:0000313" key="4">
    <source>
        <dbReference type="Proteomes" id="UP000032061"/>
    </source>
</evidence>
<dbReference type="Gene3D" id="2.60.40.1930">
    <property type="match status" value="1"/>
</dbReference>
<keyword evidence="5" id="KW-1185">Reference proteome</keyword>
<reference evidence="2 4" key="1">
    <citation type="submission" date="2015-01" db="EMBL/GenBank/DDBJ databases">
        <title>Genome of Flavobacterium hibernum DSM 12611.</title>
        <authorList>
            <person name="Stropko S.J."/>
            <person name="Pipes S.E."/>
            <person name="Newman J.D."/>
        </authorList>
    </citation>
    <scope>NUCLEOTIDE SEQUENCE [LARGE SCALE GENOMIC DNA]</scope>
    <source>
        <strain evidence="2 4">DSM 12611</strain>
    </source>
</reference>
<protein>
    <recommendedName>
        <fullName evidence="6">TonB-dependent receptor plug domain-containing protein</fullName>
    </recommendedName>
</protein>
<dbReference type="AlphaFoldDB" id="A0A0D0EXM4"/>
<gene>
    <name evidence="3" type="ORF">B0A73_02405</name>
    <name evidence="2" type="ORF">IW18_05435</name>
</gene>
<accession>A0A0D0EXM4</accession>
<evidence type="ECO:0000313" key="5">
    <source>
        <dbReference type="Proteomes" id="UP000198302"/>
    </source>
</evidence>
<name>A0A0D0EXM4_9FLAO</name>
<comment type="caution">
    <text evidence="2">The sequence shown here is derived from an EMBL/GenBank/DDBJ whole genome shotgun (WGS) entry which is preliminary data.</text>
</comment>
<feature type="region of interest" description="Disordered" evidence="1">
    <location>
        <begin position="138"/>
        <end position="163"/>
    </location>
</feature>
<dbReference type="Proteomes" id="UP000032061">
    <property type="component" value="Unassembled WGS sequence"/>
</dbReference>
<dbReference type="OrthoDB" id="679547at2"/>
<evidence type="ECO:0000313" key="3">
    <source>
        <dbReference type="EMBL" id="OXA90604.1"/>
    </source>
</evidence>
<dbReference type="STRING" id="37752.IW18_05435"/>
<organism evidence="2 4">
    <name type="scientific">Flavobacterium hibernum</name>
    <dbReference type="NCBI Taxonomy" id="37752"/>
    <lineage>
        <taxon>Bacteria</taxon>
        <taxon>Pseudomonadati</taxon>
        <taxon>Bacteroidota</taxon>
        <taxon>Flavobacteriia</taxon>
        <taxon>Flavobacteriales</taxon>
        <taxon>Flavobacteriaceae</taxon>
        <taxon>Flavobacterium</taxon>
    </lineage>
</organism>
<evidence type="ECO:0008006" key="6">
    <source>
        <dbReference type="Google" id="ProtNLM"/>
    </source>
</evidence>
<dbReference type="EMBL" id="JPRK01000005">
    <property type="protein sequence ID" value="KIO53788.1"/>
    <property type="molecule type" value="Genomic_DNA"/>
</dbReference>